<dbReference type="PANTHER" id="PTHR47989:SF62">
    <property type="entry name" value="OS05G0423500 PROTEIN"/>
    <property type="match status" value="1"/>
</dbReference>
<accession>A0A835LGI5</accession>
<dbReference type="EMBL" id="JADFTS010000008">
    <property type="protein sequence ID" value="KAF9593890.1"/>
    <property type="molecule type" value="Genomic_DNA"/>
</dbReference>
<dbReference type="FunFam" id="3.30.200.20:FF:000039">
    <property type="entry name" value="receptor-like protein kinase FERONIA"/>
    <property type="match status" value="1"/>
</dbReference>
<gene>
    <name evidence="7" type="ORF">IFM89_025824</name>
</gene>
<protein>
    <recommendedName>
        <fullName evidence="6">Protein kinase domain-containing protein</fullName>
    </recommendedName>
</protein>
<reference evidence="7 8" key="1">
    <citation type="submission" date="2020-10" db="EMBL/GenBank/DDBJ databases">
        <title>The Coptis chinensis genome and diversification of protoberbering-type alkaloids.</title>
        <authorList>
            <person name="Wang B."/>
            <person name="Shu S."/>
            <person name="Song C."/>
            <person name="Liu Y."/>
        </authorList>
    </citation>
    <scope>NUCLEOTIDE SEQUENCE [LARGE SCALE GENOMIC DNA]</scope>
    <source>
        <strain evidence="7">HL-2020</strain>
        <tissue evidence="7">Leaf</tissue>
    </source>
</reference>
<keyword evidence="2" id="KW-0808">Transferase</keyword>
<dbReference type="PROSITE" id="PS50011">
    <property type="entry name" value="PROTEIN_KINASE_DOM"/>
    <property type="match status" value="1"/>
</dbReference>
<organism evidence="7 8">
    <name type="scientific">Coptis chinensis</name>
    <dbReference type="NCBI Taxonomy" id="261450"/>
    <lineage>
        <taxon>Eukaryota</taxon>
        <taxon>Viridiplantae</taxon>
        <taxon>Streptophyta</taxon>
        <taxon>Embryophyta</taxon>
        <taxon>Tracheophyta</taxon>
        <taxon>Spermatophyta</taxon>
        <taxon>Magnoliopsida</taxon>
        <taxon>Ranunculales</taxon>
        <taxon>Ranunculaceae</taxon>
        <taxon>Coptidoideae</taxon>
        <taxon>Coptis</taxon>
    </lineage>
</organism>
<dbReference type="Gene3D" id="3.30.200.20">
    <property type="entry name" value="Phosphorylase Kinase, domain 1"/>
    <property type="match status" value="1"/>
</dbReference>
<dbReference type="GO" id="GO:0004674">
    <property type="term" value="F:protein serine/threonine kinase activity"/>
    <property type="evidence" value="ECO:0007669"/>
    <property type="project" value="UniProtKB-KW"/>
</dbReference>
<keyword evidence="4" id="KW-0418">Kinase</keyword>
<proteinExistence type="predicted"/>
<dbReference type="OrthoDB" id="1750112at2759"/>
<sequence>MVSSKIETLWIQLGPDTSAGTSGTDALLNGLDIFKLAQRRDLSYPSKPSFGEKKSSAKKQSTGWPFFTIGNGTTSAQGSKFPVGTLNFTRSMTNNRVGKHFALAEFRLATNNFDDSLVIGVGGFGKFYKGEIDDGSLVAVKRAHPQSQQGLREFETEIEMLSKLD</sequence>
<name>A0A835LGI5_9MAGN</name>
<keyword evidence="1" id="KW-0723">Serine/threonine-protein kinase</keyword>
<feature type="domain" description="Protein kinase" evidence="6">
    <location>
        <begin position="113"/>
        <end position="165"/>
    </location>
</feature>
<evidence type="ECO:0000256" key="5">
    <source>
        <dbReference type="ARBA" id="ARBA00022840"/>
    </source>
</evidence>
<evidence type="ECO:0000313" key="8">
    <source>
        <dbReference type="Proteomes" id="UP000631114"/>
    </source>
</evidence>
<keyword evidence="5" id="KW-0067">ATP-binding</keyword>
<evidence type="ECO:0000256" key="3">
    <source>
        <dbReference type="ARBA" id="ARBA00022741"/>
    </source>
</evidence>
<dbReference type="Proteomes" id="UP000631114">
    <property type="component" value="Unassembled WGS sequence"/>
</dbReference>
<dbReference type="SUPFAM" id="SSF56112">
    <property type="entry name" value="Protein kinase-like (PK-like)"/>
    <property type="match status" value="1"/>
</dbReference>
<dbReference type="InterPro" id="IPR011009">
    <property type="entry name" value="Kinase-like_dom_sf"/>
</dbReference>
<dbReference type="PANTHER" id="PTHR47989">
    <property type="entry name" value="OS01G0750732 PROTEIN"/>
    <property type="match status" value="1"/>
</dbReference>
<comment type="caution">
    <text evidence="7">The sequence shown here is derived from an EMBL/GenBank/DDBJ whole genome shotgun (WGS) entry which is preliminary data.</text>
</comment>
<dbReference type="InterPro" id="IPR000719">
    <property type="entry name" value="Prot_kinase_dom"/>
</dbReference>
<evidence type="ECO:0000256" key="2">
    <source>
        <dbReference type="ARBA" id="ARBA00022679"/>
    </source>
</evidence>
<keyword evidence="8" id="KW-1185">Reference proteome</keyword>
<evidence type="ECO:0000256" key="4">
    <source>
        <dbReference type="ARBA" id="ARBA00022777"/>
    </source>
</evidence>
<evidence type="ECO:0000313" key="7">
    <source>
        <dbReference type="EMBL" id="KAF9593890.1"/>
    </source>
</evidence>
<dbReference type="AlphaFoldDB" id="A0A835LGI5"/>
<keyword evidence="3" id="KW-0547">Nucleotide-binding</keyword>
<evidence type="ECO:0000256" key="1">
    <source>
        <dbReference type="ARBA" id="ARBA00022527"/>
    </source>
</evidence>
<dbReference type="GO" id="GO:0005524">
    <property type="term" value="F:ATP binding"/>
    <property type="evidence" value="ECO:0007669"/>
    <property type="project" value="UniProtKB-KW"/>
</dbReference>
<evidence type="ECO:0000259" key="6">
    <source>
        <dbReference type="PROSITE" id="PS50011"/>
    </source>
</evidence>